<keyword evidence="8" id="KW-1185">Reference proteome</keyword>
<feature type="compositionally biased region" description="Low complexity" evidence="6">
    <location>
        <begin position="265"/>
        <end position="274"/>
    </location>
</feature>
<evidence type="ECO:0000313" key="7">
    <source>
        <dbReference type="EMBL" id="GER40373.1"/>
    </source>
</evidence>
<dbReference type="EMBL" id="BKCP01005850">
    <property type="protein sequence ID" value="GER40373.1"/>
    <property type="molecule type" value="Genomic_DNA"/>
</dbReference>
<feature type="region of interest" description="Disordered" evidence="6">
    <location>
        <begin position="257"/>
        <end position="277"/>
    </location>
</feature>
<dbReference type="AlphaFoldDB" id="A0A5A7Q560"/>
<dbReference type="PANTHER" id="PTHR11266">
    <property type="entry name" value="PEROXISOMAL MEMBRANE PROTEIN 2, PXMP2 MPV17"/>
    <property type="match status" value="1"/>
</dbReference>
<dbReference type="Proteomes" id="UP000325081">
    <property type="component" value="Unassembled WGS sequence"/>
</dbReference>
<evidence type="ECO:0000256" key="4">
    <source>
        <dbReference type="ARBA" id="ARBA00022989"/>
    </source>
</evidence>
<comment type="subcellular location">
    <subcellularLocation>
        <location evidence="1">Membrane</location>
        <topology evidence="1">Multi-pass membrane protein</topology>
    </subcellularLocation>
</comment>
<proteinExistence type="inferred from homology"/>
<comment type="caution">
    <text evidence="7">The sequence shown here is derived from an EMBL/GenBank/DDBJ whole genome shotgun (WGS) entry which is preliminary data.</text>
</comment>
<dbReference type="InterPro" id="IPR007248">
    <property type="entry name" value="Mpv17_PMP22"/>
</dbReference>
<keyword evidence="5" id="KW-0472">Membrane</keyword>
<evidence type="ECO:0000256" key="1">
    <source>
        <dbReference type="ARBA" id="ARBA00004141"/>
    </source>
</evidence>
<evidence type="ECO:0000256" key="2">
    <source>
        <dbReference type="ARBA" id="ARBA00006824"/>
    </source>
</evidence>
<evidence type="ECO:0000256" key="3">
    <source>
        <dbReference type="ARBA" id="ARBA00022692"/>
    </source>
</evidence>
<dbReference type="GO" id="GO:0005737">
    <property type="term" value="C:cytoplasm"/>
    <property type="evidence" value="ECO:0007669"/>
    <property type="project" value="TreeGrafter"/>
</dbReference>
<protein>
    <submittedName>
        <fullName evidence="7">Peroxisomal membrane 22 kDa family protein</fullName>
    </submittedName>
</protein>
<keyword evidence="4" id="KW-1133">Transmembrane helix</keyword>
<gene>
    <name evidence="7" type="ORF">STAS_17048</name>
</gene>
<keyword evidence="3" id="KW-0812">Transmembrane</keyword>
<reference evidence="8" key="1">
    <citation type="journal article" date="2019" name="Curr. Biol.">
        <title>Genome Sequence of Striga asiatica Provides Insight into the Evolution of Plant Parasitism.</title>
        <authorList>
            <person name="Yoshida S."/>
            <person name="Kim S."/>
            <person name="Wafula E.K."/>
            <person name="Tanskanen J."/>
            <person name="Kim Y.M."/>
            <person name="Honaas L."/>
            <person name="Yang Z."/>
            <person name="Spallek T."/>
            <person name="Conn C.E."/>
            <person name="Ichihashi Y."/>
            <person name="Cheong K."/>
            <person name="Cui S."/>
            <person name="Der J.P."/>
            <person name="Gundlach H."/>
            <person name="Jiao Y."/>
            <person name="Hori C."/>
            <person name="Ishida J.K."/>
            <person name="Kasahara H."/>
            <person name="Kiba T."/>
            <person name="Kim M.S."/>
            <person name="Koo N."/>
            <person name="Laohavisit A."/>
            <person name="Lee Y.H."/>
            <person name="Lumba S."/>
            <person name="McCourt P."/>
            <person name="Mortimer J.C."/>
            <person name="Mutuku J.M."/>
            <person name="Nomura T."/>
            <person name="Sasaki-Sekimoto Y."/>
            <person name="Seto Y."/>
            <person name="Wang Y."/>
            <person name="Wakatake T."/>
            <person name="Sakakibara H."/>
            <person name="Demura T."/>
            <person name="Yamaguchi S."/>
            <person name="Yoneyama K."/>
            <person name="Manabe R.I."/>
            <person name="Nelson D.C."/>
            <person name="Schulman A.H."/>
            <person name="Timko M.P."/>
            <person name="dePamphilis C.W."/>
            <person name="Choi D."/>
            <person name="Shirasu K."/>
        </authorList>
    </citation>
    <scope>NUCLEOTIDE SEQUENCE [LARGE SCALE GENOMIC DNA]</scope>
    <source>
        <strain evidence="8">cv. UVA1</strain>
    </source>
</reference>
<dbReference type="PANTHER" id="PTHR11266:SF17">
    <property type="entry name" value="PROTEIN MPV17"/>
    <property type="match status" value="1"/>
</dbReference>
<dbReference type="Pfam" id="PF04117">
    <property type="entry name" value="Mpv17_PMP22"/>
    <property type="match status" value="1"/>
</dbReference>
<dbReference type="OrthoDB" id="10267305at2759"/>
<organism evidence="7 8">
    <name type="scientific">Striga asiatica</name>
    <name type="common">Asiatic witchweed</name>
    <name type="synonym">Buchnera asiatica</name>
    <dbReference type="NCBI Taxonomy" id="4170"/>
    <lineage>
        <taxon>Eukaryota</taxon>
        <taxon>Viridiplantae</taxon>
        <taxon>Streptophyta</taxon>
        <taxon>Embryophyta</taxon>
        <taxon>Tracheophyta</taxon>
        <taxon>Spermatophyta</taxon>
        <taxon>Magnoliopsida</taxon>
        <taxon>eudicotyledons</taxon>
        <taxon>Gunneridae</taxon>
        <taxon>Pentapetalae</taxon>
        <taxon>asterids</taxon>
        <taxon>lamiids</taxon>
        <taxon>Lamiales</taxon>
        <taxon>Orobanchaceae</taxon>
        <taxon>Buchnereae</taxon>
        <taxon>Striga</taxon>
    </lineage>
</organism>
<comment type="similarity">
    <text evidence="2">Belongs to the peroxisomal membrane protein PXMP2/4 family.</text>
</comment>
<dbReference type="GO" id="GO:0016020">
    <property type="term" value="C:membrane"/>
    <property type="evidence" value="ECO:0007669"/>
    <property type="project" value="UniProtKB-SubCell"/>
</dbReference>
<accession>A0A5A7Q560</accession>
<evidence type="ECO:0000256" key="5">
    <source>
        <dbReference type="ARBA" id="ARBA00023136"/>
    </source>
</evidence>
<evidence type="ECO:0000313" key="8">
    <source>
        <dbReference type="Proteomes" id="UP000325081"/>
    </source>
</evidence>
<name>A0A5A7Q560_STRAF</name>
<evidence type="ECO:0000256" key="6">
    <source>
        <dbReference type="SAM" id="MobiDB-lite"/>
    </source>
</evidence>
<sequence>MLRLWKWYQNCLATHPVKTQVISSAFIWGFGDIAAQAVTHSTAKTSHLHNHIVQDEDKELQINWKRVATTSLFGLGFVGPVGHFWYEGLDRFIRSRLKFRPNSFRFVGTKVAADGIIFGPLDLLVFFTYMGFSTGKTTAQVKEDVKRDFLPALVLEGGVWPIVQVANFRFVPVRYQLLYVNLFCLLDSCFLSWLEQQEDAAWKLWFKSLVSLEKKEDKDPTMYNGISLQTHRSSSTSGHVQDNVFTVKARTNRVVTNPSKDFKSGQGAAGAQQGDTGGRTQEAYISKLLIIILFQTLAHIENVESFETPESIFTDMITLYGDVRMFDDVVELFYLQLQSTCVAANWGAGSRVMGLGDKRACCAVYLVDVAHAGRGQDPESEPDCENEEMEDLEALPMDVTRLGFLLRRRGKRSHFTSFKYNGLHYQLSSVESELRIQNEFKKWIVKHGRVYKDEAEKAM</sequence>